<keyword evidence="5" id="KW-0812">Transmembrane</keyword>
<evidence type="ECO:0000259" key="6">
    <source>
        <dbReference type="PROSITE" id="PS50076"/>
    </source>
</evidence>
<dbReference type="SMART" id="SM00248">
    <property type="entry name" value="ANK"/>
    <property type="match status" value="5"/>
</dbReference>
<feature type="coiled-coil region" evidence="4">
    <location>
        <begin position="105"/>
        <end position="139"/>
    </location>
</feature>
<keyword evidence="5" id="KW-0472">Membrane</keyword>
<dbReference type="EMBL" id="CAKXAJ010009340">
    <property type="protein sequence ID" value="CAH2211142.1"/>
    <property type="molecule type" value="Genomic_DNA"/>
</dbReference>
<dbReference type="AlphaFoldDB" id="A0A8S4QNE3"/>
<dbReference type="SUPFAM" id="SSF46565">
    <property type="entry name" value="Chaperone J-domain"/>
    <property type="match status" value="1"/>
</dbReference>
<dbReference type="Proteomes" id="UP000838756">
    <property type="component" value="Unassembled WGS sequence"/>
</dbReference>
<keyword evidence="1" id="KW-0677">Repeat</keyword>
<dbReference type="InterPro" id="IPR002110">
    <property type="entry name" value="Ankyrin_rpt"/>
</dbReference>
<evidence type="ECO:0000256" key="5">
    <source>
        <dbReference type="SAM" id="Phobius"/>
    </source>
</evidence>
<dbReference type="InterPro" id="IPR051165">
    <property type="entry name" value="Multifunctional_ANK_Repeat"/>
</dbReference>
<evidence type="ECO:0000256" key="3">
    <source>
        <dbReference type="PROSITE-ProRule" id="PRU00023"/>
    </source>
</evidence>
<dbReference type="InterPro" id="IPR036770">
    <property type="entry name" value="Ankyrin_rpt-contain_sf"/>
</dbReference>
<dbReference type="PROSITE" id="PS50088">
    <property type="entry name" value="ANK_REPEAT"/>
    <property type="match status" value="2"/>
</dbReference>
<evidence type="ECO:0000256" key="1">
    <source>
        <dbReference type="ARBA" id="ARBA00022737"/>
    </source>
</evidence>
<sequence length="1228" mass="140587">MPDYYEILGVKRDATHGEIKKAYRKLAVKLHPDKLCEEGKELDSLEEKKKNGKLLPSEEDRRAQLEEKLTKFKEISAAKDTLFDPTKKSLYDRGENPNQQTCKRESMWEKEMREFREEANKLNKEINDLRKNQLKLLQEGNQINVFSKIYCMYIRKYITEPTEQKINGIDIIEEINELNKRWKYYYTCLDLCTKISLGEFEKCRSIIREVTIATDDITSLVQIAIAYDHVKIFELLFEKRTKVSLNDNLSNARKCGSEKILHLLLDKYVNAMDVEYKDKEGNTALHHVLELFDENEWKYQSFVEPLLSKGARLDAKNKEGNTPFDLLVKYANKSFSSEAEKIERLNNVSALLSCCKIYELKKLEGTPALNKLVKLASSYRHKGIFNLLAKNDIQISTLSDENGNTALHYVLDKLTSGNHEYEHEYESFAKFLLSKGVRLDAKNKEGNTPFDLLVKYVNKCFNWDDTFNPSQVISNRTVLALDLVVRLLSNHTDKDILEGLNDTLWLNKLVRIVVDCDHKEALDLLVENNIKISSITLKNIVIRDCNKKIFSCFLHKNRIDYQDKSGNTVLHYALRHFMDSRCDLELYKVVELLASKGARFDIKNNKGETTFDLLIEYIVKKFYGQARRLNDAWNLLNKCENKDILRELKYKDGTSALDKLNELRIKCRNTSIVVASTLVIVGVALGIAIAVHLEMLAVGIAVGVFCSVVAGIAYRLNGQVSAFEDNNIQELLNNALVPYKRTKDVAGSIACGVLRPSDNECLDKSQKSVVNSPKSQNKVHSQISDQEPKITIPQHLAEENLKESESKADTNVKLTENSLKPNVVQQSTKIGNYFEFTDNELLFVITNKNYTFLEAQCKNKDIPEEFRVFVECKSGKFIITGSYNSQQSVGDEKKSVSITSVKKYNNMGLSGDPRSRLEMMNKLELYEIGKFLEVTEISDKSLITPKMKQSHTTSNPQMVNNTTIDQATSSAVTNEYKEALVNTHEEKPNSEKSKRESSTINVFNGNLELRLADDIQQNLEDYKHPKKEGKYRMKIHCNQSDFYINFSKRDNDDGSVSLIINMLQKDKRELCQVAKMKKSLRFKKGSTFVVIDSIESFKARGVPNSETTNLEAKHAYCNDLLVNTHKKKGEHNTDASNKIVQQEVVDNEDNEQEKFYDAELDSDFHDSLDTLFIPEGAKLEFSQDLSDFLSRARSLEIEKLFCKVIPNSLLFQSREERLAINGQSVDAQ</sequence>
<feature type="repeat" description="ANK" evidence="3">
    <location>
        <begin position="565"/>
        <end position="605"/>
    </location>
</feature>
<dbReference type="PRINTS" id="PR00625">
    <property type="entry name" value="JDOMAIN"/>
</dbReference>
<dbReference type="InterPro" id="IPR036869">
    <property type="entry name" value="J_dom_sf"/>
</dbReference>
<feature type="repeat" description="ANK" evidence="3">
    <location>
        <begin position="280"/>
        <end position="318"/>
    </location>
</feature>
<dbReference type="PANTHER" id="PTHR24123:SF33">
    <property type="entry name" value="PROTEIN HOS4"/>
    <property type="match status" value="1"/>
</dbReference>
<feature type="transmembrane region" description="Helical" evidence="5">
    <location>
        <begin position="696"/>
        <end position="716"/>
    </location>
</feature>
<keyword evidence="4" id="KW-0175">Coiled coil</keyword>
<keyword evidence="5" id="KW-1133">Transmembrane helix</keyword>
<dbReference type="SMART" id="SM00271">
    <property type="entry name" value="DnaJ"/>
    <property type="match status" value="1"/>
</dbReference>
<dbReference type="InterPro" id="IPR001623">
    <property type="entry name" value="DnaJ_domain"/>
</dbReference>
<dbReference type="SUPFAM" id="SSF48403">
    <property type="entry name" value="Ankyrin repeat"/>
    <property type="match status" value="2"/>
</dbReference>
<dbReference type="Gene3D" id="1.25.40.20">
    <property type="entry name" value="Ankyrin repeat-containing domain"/>
    <property type="match status" value="3"/>
</dbReference>
<dbReference type="CDD" id="cd06257">
    <property type="entry name" value="DnaJ"/>
    <property type="match status" value="1"/>
</dbReference>
<dbReference type="OrthoDB" id="10250354at2759"/>
<gene>
    <name evidence="7" type="primary">jg21618</name>
    <name evidence="7" type="ORF">PAEG_LOCUS2979</name>
</gene>
<name>A0A8S4QNE3_9NEOP</name>
<protein>
    <submittedName>
        <fullName evidence="7">Jg21618 protein</fullName>
    </submittedName>
</protein>
<evidence type="ECO:0000256" key="2">
    <source>
        <dbReference type="ARBA" id="ARBA00023043"/>
    </source>
</evidence>
<dbReference type="PANTHER" id="PTHR24123">
    <property type="entry name" value="ANKYRIN REPEAT-CONTAINING"/>
    <property type="match status" value="1"/>
</dbReference>
<organism evidence="7 8">
    <name type="scientific">Pararge aegeria aegeria</name>
    <dbReference type="NCBI Taxonomy" id="348720"/>
    <lineage>
        <taxon>Eukaryota</taxon>
        <taxon>Metazoa</taxon>
        <taxon>Ecdysozoa</taxon>
        <taxon>Arthropoda</taxon>
        <taxon>Hexapoda</taxon>
        <taxon>Insecta</taxon>
        <taxon>Pterygota</taxon>
        <taxon>Neoptera</taxon>
        <taxon>Endopterygota</taxon>
        <taxon>Lepidoptera</taxon>
        <taxon>Glossata</taxon>
        <taxon>Ditrysia</taxon>
        <taxon>Papilionoidea</taxon>
        <taxon>Nymphalidae</taxon>
        <taxon>Satyrinae</taxon>
        <taxon>Satyrini</taxon>
        <taxon>Parargina</taxon>
        <taxon>Pararge</taxon>
    </lineage>
</organism>
<comment type="caution">
    <text evidence="7">The sequence shown here is derived from an EMBL/GenBank/DDBJ whole genome shotgun (WGS) entry which is preliminary data.</text>
</comment>
<proteinExistence type="predicted"/>
<dbReference type="Gene3D" id="1.10.287.110">
    <property type="entry name" value="DnaJ domain"/>
    <property type="match status" value="1"/>
</dbReference>
<evidence type="ECO:0000256" key="4">
    <source>
        <dbReference type="SAM" id="Coils"/>
    </source>
</evidence>
<accession>A0A8S4QNE3</accession>
<keyword evidence="8" id="KW-1185">Reference proteome</keyword>
<reference evidence="7" key="1">
    <citation type="submission" date="2022-03" db="EMBL/GenBank/DDBJ databases">
        <authorList>
            <person name="Lindestad O."/>
        </authorList>
    </citation>
    <scope>NUCLEOTIDE SEQUENCE</scope>
</reference>
<keyword evidence="2 3" id="KW-0040">ANK repeat</keyword>
<feature type="transmembrane region" description="Helical" evidence="5">
    <location>
        <begin position="672"/>
        <end position="691"/>
    </location>
</feature>
<evidence type="ECO:0000313" key="7">
    <source>
        <dbReference type="EMBL" id="CAH2211142.1"/>
    </source>
</evidence>
<dbReference type="PROSITE" id="PS50076">
    <property type="entry name" value="DNAJ_2"/>
    <property type="match status" value="1"/>
</dbReference>
<feature type="domain" description="J" evidence="6">
    <location>
        <begin position="3"/>
        <end position="95"/>
    </location>
</feature>
<evidence type="ECO:0000313" key="8">
    <source>
        <dbReference type="Proteomes" id="UP000838756"/>
    </source>
</evidence>
<dbReference type="Pfam" id="PF00226">
    <property type="entry name" value="DnaJ"/>
    <property type="match status" value="1"/>
</dbReference>